<organism evidence="2 3">
    <name type="scientific">Pseudomonas putida ND6</name>
    <dbReference type="NCBI Taxonomy" id="231023"/>
    <lineage>
        <taxon>Bacteria</taxon>
        <taxon>Pseudomonadati</taxon>
        <taxon>Pseudomonadota</taxon>
        <taxon>Gammaproteobacteria</taxon>
        <taxon>Pseudomonadales</taxon>
        <taxon>Pseudomonadaceae</taxon>
        <taxon>Pseudomonas</taxon>
    </lineage>
</organism>
<evidence type="ECO:0008006" key="4">
    <source>
        <dbReference type="Google" id="ProtNLM"/>
    </source>
</evidence>
<gene>
    <name evidence="2" type="ORF">YSA_03529</name>
</gene>
<name>I3UT56_PSEPU</name>
<keyword evidence="1" id="KW-0812">Transmembrane</keyword>
<evidence type="ECO:0000313" key="2">
    <source>
        <dbReference type="EMBL" id="AFK68677.1"/>
    </source>
</evidence>
<dbReference type="Proteomes" id="UP000005268">
    <property type="component" value="Chromosome"/>
</dbReference>
<keyword evidence="1" id="KW-0472">Membrane</keyword>
<reference evidence="2 3" key="1">
    <citation type="journal article" date="2012" name="J. Bacteriol.">
        <title>Complete Genome Sequence of the Naphthalene-Degrading Pseudomonas putida Strain ND6.</title>
        <authorList>
            <person name="Li S."/>
            <person name="Zhao H."/>
            <person name="Li Y."/>
            <person name="Niu S."/>
            <person name="Cai B."/>
        </authorList>
    </citation>
    <scope>NUCLEOTIDE SEQUENCE [LARGE SCALE GENOMIC DNA]</scope>
    <source>
        <strain evidence="2 3">ND6</strain>
    </source>
</reference>
<sequence>MKHSMVTCQNCGKAMVPRATYSRGFWGYSPSSNHCPFCLSENWHGGNPGLGTRLFALIGLALGVLACVLMGAFLFKVQWWLGVEGQWPLLSLTTCAVSVIAGYRFYNWFVDF</sequence>
<keyword evidence="1" id="KW-1133">Transmembrane helix</keyword>
<dbReference type="EMBL" id="CP003588">
    <property type="protein sequence ID" value="AFK68677.1"/>
    <property type="molecule type" value="Genomic_DNA"/>
</dbReference>
<dbReference type="HOGENOM" id="CLU_168271_0_0_6"/>
<dbReference type="AlphaFoldDB" id="I3UT56"/>
<protein>
    <recommendedName>
        <fullName evidence="4">Transmembrane protein</fullName>
    </recommendedName>
</protein>
<feature type="transmembrane region" description="Helical" evidence="1">
    <location>
        <begin position="87"/>
        <end position="106"/>
    </location>
</feature>
<feature type="transmembrane region" description="Helical" evidence="1">
    <location>
        <begin position="54"/>
        <end position="75"/>
    </location>
</feature>
<proteinExistence type="predicted"/>
<evidence type="ECO:0000313" key="3">
    <source>
        <dbReference type="Proteomes" id="UP000005268"/>
    </source>
</evidence>
<accession>I3UT56</accession>
<evidence type="ECO:0000256" key="1">
    <source>
        <dbReference type="SAM" id="Phobius"/>
    </source>
</evidence>
<dbReference type="KEGG" id="ppi:YSA_03529"/>